<dbReference type="STRING" id="415747.SAMN03097708_02558"/>
<dbReference type="SUPFAM" id="SSF117396">
    <property type="entry name" value="TM1631-like"/>
    <property type="match status" value="1"/>
</dbReference>
<dbReference type="Gene3D" id="3.20.20.410">
    <property type="entry name" value="Protein of unknown function UPF0759"/>
    <property type="match status" value="1"/>
</dbReference>
<dbReference type="InterPro" id="IPR002763">
    <property type="entry name" value="DUF72"/>
</dbReference>
<reference evidence="1 2" key="1">
    <citation type="submission" date="2016-10" db="EMBL/GenBank/DDBJ databases">
        <authorList>
            <person name="de Groot N.N."/>
        </authorList>
    </citation>
    <scope>NUCLEOTIDE SEQUENCE [LARGE SCALE GENOMIC DNA]</scope>
    <source>
        <strain evidence="1 2">HLD2</strain>
    </source>
</reference>
<gene>
    <name evidence="1" type="ORF">SAMN03097708_02558</name>
</gene>
<dbReference type="EMBL" id="FMWD01000008">
    <property type="protein sequence ID" value="SCZ64072.1"/>
    <property type="molecule type" value="Genomic_DNA"/>
</dbReference>
<dbReference type="RefSeq" id="WP_092997830.1">
    <property type="nucleotide sequence ID" value="NZ_FMWD01000008.1"/>
</dbReference>
<dbReference type="Pfam" id="PF01904">
    <property type="entry name" value="DUF72"/>
    <property type="match status" value="1"/>
</dbReference>
<dbReference type="AlphaFoldDB" id="A0A1G5QQP4"/>
<evidence type="ECO:0000313" key="1">
    <source>
        <dbReference type="EMBL" id="SCZ64072.1"/>
    </source>
</evidence>
<dbReference type="OrthoDB" id="9780310at2"/>
<dbReference type="InterPro" id="IPR036520">
    <property type="entry name" value="UPF0759_sf"/>
</dbReference>
<dbReference type="PANTHER" id="PTHR30348:SF4">
    <property type="entry name" value="DUF72 DOMAIN-CONTAINING PROTEIN"/>
    <property type="match status" value="1"/>
</dbReference>
<evidence type="ECO:0000313" key="2">
    <source>
        <dbReference type="Proteomes" id="UP000199648"/>
    </source>
</evidence>
<dbReference type="Proteomes" id="UP000199648">
    <property type="component" value="Unassembled WGS sequence"/>
</dbReference>
<dbReference type="PANTHER" id="PTHR30348">
    <property type="entry name" value="UNCHARACTERIZED PROTEIN YECE"/>
    <property type="match status" value="1"/>
</dbReference>
<accession>A0A1G5QQP4</accession>
<proteinExistence type="predicted"/>
<name>A0A1G5QQP4_9GAMM</name>
<organism evidence="1 2">
    <name type="scientific">Thiohalomonas denitrificans</name>
    <dbReference type="NCBI Taxonomy" id="415747"/>
    <lineage>
        <taxon>Bacteria</taxon>
        <taxon>Pseudomonadati</taxon>
        <taxon>Pseudomonadota</taxon>
        <taxon>Gammaproteobacteria</taxon>
        <taxon>Thiohalomonadales</taxon>
        <taxon>Thiohalomonadaceae</taxon>
        <taxon>Thiohalomonas</taxon>
    </lineage>
</organism>
<sequence>MRLYIGTSGFAYKGWKGSFYPQGIAERDLLSWYARQFNAVEINSTFYRFPTLAGLATWASQVPGSFRFSIKVPQRITHAKRLYDVDEDLHYLIDTITTLGPRLGPLLFQLPPRFQLDRASLEDLIAQLPPKLRVAFEFRHPSWLCDEIYRLLADNGCALGFNDEIMTTLRATTDWGYLRLRRGEYTAADLTAMASQVLGQPWKSAYVFFKHESPDAPGLAQQWREIASKVARST</sequence>
<protein>
    <submittedName>
        <fullName evidence="1">Uncharacterized conserved protein YecE, DUF72 family</fullName>
    </submittedName>
</protein>
<keyword evidence="2" id="KW-1185">Reference proteome</keyword>